<reference evidence="3" key="1">
    <citation type="submission" date="2022-11" db="UniProtKB">
        <authorList>
            <consortium name="EnsemblMetazoa"/>
        </authorList>
    </citation>
    <scope>IDENTIFICATION</scope>
</reference>
<feature type="region of interest" description="Disordered" evidence="1">
    <location>
        <begin position="670"/>
        <end position="794"/>
    </location>
</feature>
<feature type="region of interest" description="Disordered" evidence="1">
    <location>
        <begin position="234"/>
        <end position="275"/>
    </location>
</feature>
<feature type="compositionally biased region" description="Basic residues" evidence="1">
    <location>
        <begin position="854"/>
        <end position="872"/>
    </location>
</feature>
<feature type="compositionally biased region" description="Pro residues" evidence="1">
    <location>
        <begin position="670"/>
        <end position="746"/>
    </location>
</feature>
<feature type="compositionally biased region" description="Acidic residues" evidence="1">
    <location>
        <begin position="889"/>
        <end position="905"/>
    </location>
</feature>
<evidence type="ECO:0000259" key="2">
    <source>
        <dbReference type="PROSITE" id="PS50020"/>
    </source>
</evidence>
<protein>
    <recommendedName>
        <fullName evidence="2">WW domain-containing protein</fullName>
    </recommendedName>
</protein>
<keyword evidence="4" id="KW-1185">Reference proteome</keyword>
<dbReference type="Proteomes" id="UP000887568">
    <property type="component" value="Unplaced"/>
</dbReference>
<dbReference type="CTD" id="23360"/>
<dbReference type="EnsemblMetazoa" id="XM_038188525.1">
    <property type="protein sequence ID" value="XP_038044453.1"/>
    <property type="gene ID" value="LOC119719154"/>
</dbReference>
<dbReference type="AlphaFoldDB" id="A0A913YY27"/>
<dbReference type="PROSITE" id="PS50020">
    <property type="entry name" value="WW_DOMAIN_2"/>
    <property type="match status" value="2"/>
</dbReference>
<dbReference type="PROSITE" id="PS01159">
    <property type="entry name" value="WW_DOMAIN_1"/>
    <property type="match status" value="1"/>
</dbReference>
<dbReference type="OMA" id="QDGDGHR"/>
<feature type="compositionally biased region" description="Polar residues" evidence="1">
    <location>
        <begin position="111"/>
        <end position="151"/>
    </location>
</feature>
<dbReference type="SUPFAM" id="SSF51045">
    <property type="entry name" value="WW domain"/>
    <property type="match status" value="2"/>
</dbReference>
<dbReference type="PANTHER" id="PTHR46697">
    <property type="entry name" value="FORMIN-BINDING PROTEIN 4"/>
    <property type="match status" value="1"/>
</dbReference>
<accession>A0A913YY27</accession>
<dbReference type="Pfam" id="PF00397">
    <property type="entry name" value="WW"/>
    <property type="match status" value="2"/>
</dbReference>
<feature type="domain" description="WW" evidence="2">
    <location>
        <begin position="174"/>
        <end position="202"/>
    </location>
</feature>
<dbReference type="InterPro" id="IPR001202">
    <property type="entry name" value="WW_dom"/>
</dbReference>
<sequence length="951" mass="103512">MGKKRERPFESAPKRRTKLQIGSATSTRKDGVGTGAFGSTFQEASRPQSDHNPLSGLLGQYGDSDEEESQDNQQGAGGEPEKPKNEIDAKVADFLAEIDALDGTESPGPSGETSEALSKQTADNVSQKYAQQNSTLSQAVESTSDVTSTPSGFVEGEPMVADSTNGEAAELGEWQELLDEATNCVYYWNTVTSEVTWEMPEVLRLANQQLASQSYDHQAASSIVDYEAGGDAEASADAVVAKQQDDADEEEDSRENFPESNSRDEGTETRMMPIYGQGKVEYDLSPEPEIEEEDFELQKPEAKKPTYSMFVKGDTLPGSENGVEAGSDDSSSAIGQMKPVPMEEGEESTNGDGETKFEGLDDDMDIDEQLEIALERRKAELRELESEGTLSPQISEKKRKASVPVDIYDEKGEVNLLAFKKKRMENLRSGRKSSVEMIDRGTQCDEELQGLITKKKTKEEADMKKEIAEMALTLDSKLSFLGISRKDLTKFHIMLIEKEVRVRDWREGSLESKHLLRHLKSADWEFQRYELEAAPPGWSCNWDREHKQYYYSNNQTGMSQWDFPLEAGLQEDKKEGVSKPTAAETESRSLFNQASLTEGTEHGKYIQSSMVVVPPVQEVTPIPAYNTLIASTSTPETAVVDYTNYPTQYAAPTPPLPAAPAPPLPVAPVPALPTAPAPSLPKPTPPPSLSSKPNPPLPSTKAKPPPPPPGTELFPPLPDSPPPPLPSGSGPPLPPLPSSPPPPPPPPEDDEDGACDSTRAMTPPPLPIPNLSTSEMLPGMPGDLPTSTTVSSASSAIIGKPQMLYSAPTPTISSGPSIAVDAGYTAPVLYSAPSVVAAPPLPGTSTTSAQPAAKTKKKKEKTKTKSTSKKNKLPLSLVQKWQQIKEEVEREEIADEEDEDEDDDPTVATQKRIEQWKKEQLTAGLSTKNANFEMIQGNWRERLKKKSSQNT</sequence>
<dbReference type="CDD" id="cd00201">
    <property type="entry name" value="WW"/>
    <property type="match status" value="2"/>
</dbReference>
<dbReference type="OrthoDB" id="2444812at2759"/>
<dbReference type="RefSeq" id="XP_038044453.1">
    <property type="nucleotide sequence ID" value="XM_038188525.1"/>
</dbReference>
<feature type="compositionally biased region" description="Low complexity" evidence="1">
    <location>
        <begin position="835"/>
        <end position="853"/>
    </location>
</feature>
<feature type="region of interest" description="Disordered" evidence="1">
    <location>
        <begin position="835"/>
        <end position="913"/>
    </location>
</feature>
<evidence type="ECO:0000313" key="4">
    <source>
        <dbReference type="Proteomes" id="UP000887568"/>
    </source>
</evidence>
<feature type="domain" description="WW" evidence="2">
    <location>
        <begin position="532"/>
        <end position="566"/>
    </location>
</feature>
<dbReference type="InterPro" id="IPR053076">
    <property type="entry name" value="WW_domain_protein"/>
</dbReference>
<feature type="region of interest" description="Disordered" evidence="1">
    <location>
        <begin position="309"/>
        <end position="365"/>
    </location>
</feature>
<dbReference type="Gene3D" id="2.20.70.10">
    <property type="match status" value="2"/>
</dbReference>
<name>A0A913YY27_PATMI</name>
<feature type="compositionally biased region" description="Basic and acidic residues" evidence="1">
    <location>
        <begin position="254"/>
        <end position="268"/>
    </location>
</feature>
<dbReference type="PANTHER" id="PTHR46697:SF1">
    <property type="entry name" value="FORMIN-BINDING PROTEIN 4"/>
    <property type="match status" value="1"/>
</dbReference>
<feature type="compositionally biased region" description="Basic and acidic residues" evidence="1">
    <location>
        <begin position="79"/>
        <end position="91"/>
    </location>
</feature>
<organism evidence="3 4">
    <name type="scientific">Patiria miniata</name>
    <name type="common">Bat star</name>
    <name type="synonym">Asterina miniata</name>
    <dbReference type="NCBI Taxonomy" id="46514"/>
    <lineage>
        <taxon>Eukaryota</taxon>
        <taxon>Metazoa</taxon>
        <taxon>Echinodermata</taxon>
        <taxon>Eleutherozoa</taxon>
        <taxon>Asterozoa</taxon>
        <taxon>Asteroidea</taxon>
        <taxon>Valvatacea</taxon>
        <taxon>Valvatida</taxon>
        <taxon>Asterinidae</taxon>
        <taxon>Patiria</taxon>
    </lineage>
</organism>
<feature type="region of interest" description="Disordered" evidence="1">
    <location>
        <begin position="1"/>
        <end position="163"/>
    </location>
</feature>
<evidence type="ECO:0000256" key="1">
    <source>
        <dbReference type="SAM" id="MobiDB-lite"/>
    </source>
</evidence>
<dbReference type="GeneID" id="119719154"/>
<dbReference type="SMART" id="SM00456">
    <property type="entry name" value="WW"/>
    <property type="match status" value="2"/>
</dbReference>
<proteinExistence type="predicted"/>
<feature type="compositionally biased region" description="Polar residues" evidence="1">
    <location>
        <begin position="37"/>
        <end position="52"/>
    </location>
</feature>
<dbReference type="InterPro" id="IPR036020">
    <property type="entry name" value="WW_dom_sf"/>
</dbReference>
<evidence type="ECO:0000313" key="3">
    <source>
        <dbReference type="EnsemblMetazoa" id="XP_038044453.1"/>
    </source>
</evidence>